<keyword evidence="2" id="KW-0689">Ribosomal protein</keyword>
<feature type="region of interest" description="Disordered" evidence="4">
    <location>
        <begin position="660"/>
        <end position="685"/>
    </location>
</feature>
<comment type="caution">
    <text evidence="6">The sequence shown here is derived from an EMBL/GenBank/DDBJ whole genome shotgun (WGS) entry which is preliminary data.</text>
</comment>
<feature type="compositionally biased region" description="Polar residues" evidence="4">
    <location>
        <begin position="201"/>
        <end position="224"/>
    </location>
</feature>
<dbReference type="PANTHER" id="PTHR19431">
    <property type="entry name" value="60S RIBOSOMAL PROTEIN L4"/>
    <property type="match status" value="1"/>
</dbReference>
<dbReference type="InterPro" id="IPR002136">
    <property type="entry name" value="Ribosomal_uL4"/>
</dbReference>
<feature type="domain" description="Guanylate cyclase" evidence="5">
    <location>
        <begin position="118"/>
        <end position="299"/>
    </location>
</feature>
<dbReference type="GO" id="GO:0009190">
    <property type="term" value="P:cyclic nucleotide biosynthetic process"/>
    <property type="evidence" value="ECO:0007669"/>
    <property type="project" value="InterPro"/>
</dbReference>
<evidence type="ECO:0000256" key="2">
    <source>
        <dbReference type="ARBA" id="ARBA00022980"/>
    </source>
</evidence>
<dbReference type="SUPFAM" id="SSF52166">
    <property type="entry name" value="Ribosomal protein L4"/>
    <property type="match status" value="1"/>
</dbReference>
<evidence type="ECO:0000259" key="5">
    <source>
        <dbReference type="PROSITE" id="PS50125"/>
    </source>
</evidence>
<dbReference type="VEuPathDB" id="FungiDB:H310_01167"/>
<dbReference type="Gene3D" id="3.40.1370.10">
    <property type="match status" value="1"/>
</dbReference>
<dbReference type="GO" id="GO:0003735">
    <property type="term" value="F:structural constituent of ribosome"/>
    <property type="evidence" value="ECO:0007669"/>
    <property type="project" value="InterPro"/>
</dbReference>
<dbReference type="InterPro" id="IPR045240">
    <property type="entry name" value="Ribosomal_uL4_euk/arch"/>
</dbReference>
<dbReference type="VEuPathDB" id="FungiDB:H310_01166"/>
<dbReference type="Pfam" id="PF00573">
    <property type="entry name" value="Ribosomal_L4"/>
    <property type="match status" value="1"/>
</dbReference>
<feature type="region of interest" description="Disordered" evidence="4">
    <location>
        <begin position="198"/>
        <end position="229"/>
    </location>
</feature>
<evidence type="ECO:0000256" key="1">
    <source>
        <dbReference type="ARBA" id="ARBA00010528"/>
    </source>
</evidence>
<dbReference type="Gene3D" id="3.30.70.1230">
    <property type="entry name" value="Nucleotide cyclase"/>
    <property type="match status" value="1"/>
</dbReference>
<protein>
    <recommendedName>
        <fullName evidence="5">Guanylate cyclase domain-containing protein</fullName>
    </recommendedName>
</protein>
<keyword evidence="7" id="KW-1185">Reference proteome</keyword>
<dbReference type="GO" id="GO:0006412">
    <property type="term" value="P:translation"/>
    <property type="evidence" value="ECO:0007669"/>
    <property type="project" value="InterPro"/>
</dbReference>
<sequence length="685" mass="76252">MHCNLTCRSDKVLLGVYEVPDQPDGEKLRVYPLFLTCCVGISNVMSRRDVEYFSRRRFLLYTRTGKEAKKADRLLYKMLPSSVIAQLKNGDTVCDQFREVRRHAGISSIHVSRAAKVGILFSDIKGFTSIASKAETDQVVQILATLFTAFDKLTSEHGVFKMQTIGDAYVIVSGLPYNDVPLPEVNANEMLRGSSFHGHLRQSQTETQRSTVENTTSSWSTNMRTPKDPAATREHIQKLIHMAHDMHREVAKITDPVSGEPLLMRIGIHVGTIIAGVIGTSTLRYDMWGPDVLTANEIESHGVPGKILVSKDVMQVVCLAKHECLVTDIHPGANRAESVVVSQVALPAVLTAPIRPDVVTFVHTNINKNNRQAYGVWKKAGHEHSAESWGTGAFGNMCRSGRMFAPTRIWRKWHRKINVNQRRFAVASALAASAVPALVLARGHRIEKVQEIPLVLDDSVESTQKTSSAVKILAKIGADSDVEKVKDSKKLRTGKGKGRNRRYTLRKGPLFVYSNANGIEKAFRNIPGVELINVERLNLLTLAPGGHVGRFIVWTKSAFEKLDSIYGTYAKKSTEKSDYSLPRHVISNANLGRLINSDEIQSVVRAGIYKGHRRHQKKNPLKNLGAMVKLNPYTLVARRTELRAEALRKERKAAIVAEKRKIKTTKNDPKRKAQSKALFAKNASD</sequence>
<dbReference type="InterPro" id="IPR013000">
    <property type="entry name" value="Ribosomal_uL4_euk/arc_CS"/>
</dbReference>
<dbReference type="InterPro" id="IPR025755">
    <property type="entry name" value="Ribos_uL4_C_dom"/>
</dbReference>
<reference evidence="6 7" key="1">
    <citation type="submission" date="2018-08" db="EMBL/GenBank/DDBJ databases">
        <title>Aphanomyces genome sequencing and annotation.</title>
        <authorList>
            <person name="Minardi D."/>
            <person name="Oidtmann B."/>
            <person name="Van Der Giezen M."/>
            <person name="Studholme D.J."/>
        </authorList>
    </citation>
    <scope>NUCLEOTIDE SEQUENCE [LARGE SCALE GENOMIC DNA]</scope>
    <source>
        <strain evidence="6 7">NJM0002</strain>
    </source>
</reference>
<accession>A0A418B829</accession>
<dbReference type="PROSITE" id="PS50125">
    <property type="entry name" value="GUANYLATE_CYCLASE_2"/>
    <property type="match status" value="1"/>
</dbReference>
<dbReference type="InterPro" id="IPR029787">
    <property type="entry name" value="Nucleotide_cyclase"/>
</dbReference>
<dbReference type="CDD" id="cd07302">
    <property type="entry name" value="CHD"/>
    <property type="match status" value="1"/>
</dbReference>
<dbReference type="GO" id="GO:1990904">
    <property type="term" value="C:ribonucleoprotein complex"/>
    <property type="evidence" value="ECO:0007669"/>
    <property type="project" value="UniProtKB-KW"/>
</dbReference>
<dbReference type="Pfam" id="PF14374">
    <property type="entry name" value="Ribos_L4_asso_C"/>
    <property type="match status" value="1"/>
</dbReference>
<dbReference type="EMBL" id="QUSY01000034">
    <property type="protein sequence ID" value="RHY34322.1"/>
    <property type="molecule type" value="Genomic_DNA"/>
</dbReference>
<dbReference type="AlphaFoldDB" id="A0A418B829"/>
<dbReference type="GO" id="GO:0035556">
    <property type="term" value="P:intracellular signal transduction"/>
    <property type="evidence" value="ECO:0007669"/>
    <property type="project" value="InterPro"/>
</dbReference>
<dbReference type="Pfam" id="PF00211">
    <property type="entry name" value="Guanylate_cyc"/>
    <property type="match status" value="1"/>
</dbReference>
<dbReference type="SUPFAM" id="SSF55073">
    <property type="entry name" value="Nucleotide cyclase"/>
    <property type="match status" value="1"/>
</dbReference>
<evidence type="ECO:0000256" key="4">
    <source>
        <dbReference type="SAM" id="MobiDB-lite"/>
    </source>
</evidence>
<dbReference type="SMART" id="SM00044">
    <property type="entry name" value="CYCc"/>
    <property type="match status" value="1"/>
</dbReference>
<evidence type="ECO:0000313" key="7">
    <source>
        <dbReference type="Proteomes" id="UP000285060"/>
    </source>
</evidence>
<evidence type="ECO:0000313" key="6">
    <source>
        <dbReference type="EMBL" id="RHY34322.1"/>
    </source>
</evidence>
<comment type="similarity">
    <text evidence="1">Belongs to the universal ribosomal protein uL4 family.</text>
</comment>
<dbReference type="Proteomes" id="UP000285060">
    <property type="component" value="Unassembled WGS sequence"/>
</dbReference>
<keyword evidence="3" id="KW-0687">Ribonucleoprotein</keyword>
<name>A0A418B829_9STRA</name>
<evidence type="ECO:0000256" key="3">
    <source>
        <dbReference type="ARBA" id="ARBA00023274"/>
    </source>
</evidence>
<proteinExistence type="inferred from homology"/>
<gene>
    <name evidence="6" type="ORF">DYB32_001299</name>
</gene>
<dbReference type="GO" id="GO:0005840">
    <property type="term" value="C:ribosome"/>
    <property type="evidence" value="ECO:0007669"/>
    <property type="project" value="UniProtKB-KW"/>
</dbReference>
<dbReference type="PROSITE" id="PS00939">
    <property type="entry name" value="RIBOSOMAL_L1E"/>
    <property type="match status" value="1"/>
</dbReference>
<dbReference type="InterPro" id="IPR023574">
    <property type="entry name" value="Ribosomal_uL4_dom_sf"/>
</dbReference>
<dbReference type="InterPro" id="IPR001054">
    <property type="entry name" value="A/G_cyclase"/>
</dbReference>
<organism evidence="6 7">
    <name type="scientific">Aphanomyces invadans</name>
    <dbReference type="NCBI Taxonomy" id="157072"/>
    <lineage>
        <taxon>Eukaryota</taxon>
        <taxon>Sar</taxon>
        <taxon>Stramenopiles</taxon>
        <taxon>Oomycota</taxon>
        <taxon>Saprolegniomycetes</taxon>
        <taxon>Saprolegniales</taxon>
        <taxon>Verrucalvaceae</taxon>
        <taxon>Aphanomyces</taxon>
    </lineage>
</organism>